<dbReference type="SUPFAM" id="SSF46785">
    <property type="entry name" value="Winged helix' DNA-binding domain"/>
    <property type="match status" value="1"/>
</dbReference>
<evidence type="ECO:0000256" key="3">
    <source>
        <dbReference type="ARBA" id="ARBA00023163"/>
    </source>
</evidence>
<keyword evidence="3 4" id="KW-0804">Transcription</keyword>
<dbReference type="PANTHER" id="PTHR38465">
    <property type="entry name" value="HTH-TYPE TRANSCRIPTIONAL REGULATOR MJ1563-RELATED"/>
    <property type="match status" value="1"/>
</dbReference>
<gene>
    <name evidence="6" type="ordered locus">Hoch_5901</name>
</gene>
<sequence length="180" mass="19828">MTMPSQQDAVILRVADAIGGLMEFWGFKRNMGRIWTLLYLAPEPFSAAEIAQRLSLSSGAVSMLLGELTHWGAVKKAWRPGSRRDHYESESNIWKLVSRVFRERELRKISETIEIFEEALQVLGSGDAGDAVAPAHLAAVQGRIEGLLTLARTGKKLLQAVLAGQAVDTSPLERFEPPSD</sequence>
<proteinExistence type="inferred from homology"/>
<dbReference type="KEGG" id="hoh:Hoch_5901"/>
<dbReference type="Proteomes" id="UP000001880">
    <property type="component" value="Chromosome"/>
</dbReference>
<organism evidence="6 7">
    <name type="scientific">Haliangium ochraceum (strain DSM 14365 / JCM 11303 / SMP-2)</name>
    <dbReference type="NCBI Taxonomy" id="502025"/>
    <lineage>
        <taxon>Bacteria</taxon>
        <taxon>Pseudomonadati</taxon>
        <taxon>Myxococcota</taxon>
        <taxon>Polyangia</taxon>
        <taxon>Haliangiales</taxon>
        <taxon>Kofleriaceae</taxon>
        <taxon>Haliangium</taxon>
    </lineage>
</organism>
<dbReference type="Pfam" id="PF09339">
    <property type="entry name" value="HTH_IclR"/>
    <property type="match status" value="1"/>
</dbReference>
<accession>D0LIM0</accession>
<dbReference type="AlphaFoldDB" id="D0LIM0"/>
<dbReference type="GO" id="GO:0006355">
    <property type="term" value="P:regulation of DNA-templated transcription"/>
    <property type="evidence" value="ECO:0007669"/>
    <property type="project" value="InterPro"/>
</dbReference>
<name>D0LIM0_HALO1</name>
<keyword evidence="1 4" id="KW-0805">Transcription regulation</keyword>
<dbReference type="InterPro" id="IPR036388">
    <property type="entry name" value="WH-like_DNA-bd_sf"/>
</dbReference>
<dbReference type="STRING" id="502025.Hoch_5901"/>
<dbReference type="InterPro" id="IPR036390">
    <property type="entry name" value="WH_DNA-bd_sf"/>
</dbReference>
<evidence type="ECO:0000256" key="1">
    <source>
        <dbReference type="ARBA" id="ARBA00023015"/>
    </source>
</evidence>
<protein>
    <recommendedName>
        <fullName evidence="4">HTH-type transcriptional regulator</fullName>
    </recommendedName>
</protein>
<keyword evidence="2 4" id="KW-0238">DNA-binding</keyword>
<feature type="domain" description="HTH iclR-type" evidence="5">
    <location>
        <begin position="41"/>
        <end position="76"/>
    </location>
</feature>
<keyword evidence="7" id="KW-1185">Reference proteome</keyword>
<evidence type="ECO:0000313" key="6">
    <source>
        <dbReference type="EMBL" id="ACY18376.1"/>
    </source>
</evidence>
<dbReference type="EMBL" id="CP001804">
    <property type="protein sequence ID" value="ACY18376.1"/>
    <property type="molecule type" value="Genomic_DNA"/>
</dbReference>
<dbReference type="InterPro" id="IPR005471">
    <property type="entry name" value="Tscrpt_reg_IclR_N"/>
</dbReference>
<evidence type="ECO:0000256" key="2">
    <source>
        <dbReference type="ARBA" id="ARBA00023125"/>
    </source>
</evidence>
<dbReference type="InterPro" id="IPR026282">
    <property type="entry name" value="MJ1563"/>
</dbReference>
<dbReference type="PANTHER" id="PTHR38465:SF1">
    <property type="entry name" value="HTH-TYPE TRANSCRIPTIONAL REGULATOR MJ1563-RELATED"/>
    <property type="match status" value="1"/>
</dbReference>
<evidence type="ECO:0000313" key="7">
    <source>
        <dbReference type="Proteomes" id="UP000001880"/>
    </source>
</evidence>
<dbReference type="HOGENOM" id="CLU_107540_2_0_7"/>
<dbReference type="Gene3D" id="1.10.10.10">
    <property type="entry name" value="Winged helix-like DNA-binding domain superfamily/Winged helix DNA-binding domain"/>
    <property type="match status" value="1"/>
</dbReference>
<dbReference type="GO" id="GO:0003677">
    <property type="term" value="F:DNA binding"/>
    <property type="evidence" value="ECO:0007669"/>
    <property type="project" value="UniProtKB-UniRule"/>
</dbReference>
<dbReference type="InterPro" id="IPR052362">
    <property type="entry name" value="HTH-GbsR_regulator"/>
</dbReference>
<comment type="similarity">
    <text evidence="4">Belongs to the GbsR family.</text>
</comment>
<evidence type="ECO:0000259" key="5">
    <source>
        <dbReference type="Pfam" id="PF09339"/>
    </source>
</evidence>
<evidence type="ECO:0000256" key="4">
    <source>
        <dbReference type="PIRNR" id="PIRNR006707"/>
    </source>
</evidence>
<reference evidence="6 7" key="1">
    <citation type="journal article" date="2010" name="Stand. Genomic Sci.">
        <title>Complete genome sequence of Haliangium ochraceum type strain (SMP-2).</title>
        <authorList>
            <consortium name="US DOE Joint Genome Institute (JGI-PGF)"/>
            <person name="Ivanova N."/>
            <person name="Daum C."/>
            <person name="Lang E."/>
            <person name="Abt B."/>
            <person name="Kopitz M."/>
            <person name="Saunders E."/>
            <person name="Lapidus A."/>
            <person name="Lucas S."/>
            <person name="Glavina Del Rio T."/>
            <person name="Nolan M."/>
            <person name="Tice H."/>
            <person name="Copeland A."/>
            <person name="Cheng J.F."/>
            <person name="Chen F."/>
            <person name="Bruce D."/>
            <person name="Goodwin L."/>
            <person name="Pitluck S."/>
            <person name="Mavromatis K."/>
            <person name="Pati A."/>
            <person name="Mikhailova N."/>
            <person name="Chen A."/>
            <person name="Palaniappan K."/>
            <person name="Land M."/>
            <person name="Hauser L."/>
            <person name="Chang Y.J."/>
            <person name="Jeffries C.D."/>
            <person name="Detter J.C."/>
            <person name="Brettin T."/>
            <person name="Rohde M."/>
            <person name="Goker M."/>
            <person name="Bristow J."/>
            <person name="Markowitz V."/>
            <person name="Eisen J.A."/>
            <person name="Hugenholtz P."/>
            <person name="Kyrpides N.C."/>
            <person name="Klenk H.P."/>
        </authorList>
    </citation>
    <scope>NUCLEOTIDE SEQUENCE [LARGE SCALE GENOMIC DNA]</scope>
    <source>
        <strain evidence="7">DSM 14365 / CIP 107738 / JCM 11303 / AJ 13395 / SMP-2</strain>
    </source>
</reference>
<dbReference type="eggNOG" id="COG1510">
    <property type="taxonomic scope" value="Bacteria"/>
</dbReference>
<dbReference type="PIRSF" id="PIRSF006707">
    <property type="entry name" value="MJ1563"/>
    <property type="match status" value="1"/>
</dbReference>